<feature type="domain" description="Fe/B12 periplasmic-binding" evidence="6">
    <location>
        <begin position="65"/>
        <end position="339"/>
    </location>
</feature>
<keyword evidence="8" id="KW-1185">Reference proteome</keyword>
<dbReference type="Proteomes" id="UP001515100">
    <property type="component" value="Unassembled WGS sequence"/>
</dbReference>
<sequence>MRLMRHSTRGPAAVAILAAVCLIAAGCSSSSDQPRTGKGSNDLVSSVDTMFGTVAVPKPKGRNLRVVALGWSDAETALALGVKPVAVYDWLGFGEKAKGVGPWATQLFGSETPVVMKNVNQSINYEQIQSLKPDLILNVNSAGDKKQFERLSSIAPTVYAPKGANPYGLGWRAETSTVSKALGKDDEGAALVDGIDAQIAAAKTAHPEFAGLTAVAGAKAGDAYGATLPGDPRWDLLSSLGFEQPAAIPALGRQMSFSAVVPAEKITALDADVTVLFAIGFTLDQLKSDPLVRSLPVVEDGRAVFLDPTGDIATAFSVGSVLSLPVALQKLVPLLADAAAKVKR</sequence>
<evidence type="ECO:0000256" key="2">
    <source>
        <dbReference type="ARBA" id="ARBA00008814"/>
    </source>
</evidence>
<comment type="caution">
    <text evidence="7">The sequence shown here is derived from an EMBL/GenBank/DDBJ whole genome shotgun (WGS) entry which is preliminary data.</text>
</comment>
<evidence type="ECO:0000313" key="7">
    <source>
        <dbReference type="EMBL" id="KAA1379873.1"/>
    </source>
</evidence>
<dbReference type="PROSITE" id="PS51257">
    <property type="entry name" value="PROKAR_LIPOPROTEIN"/>
    <property type="match status" value="1"/>
</dbReference>
<evidence type="ECO:0000313" key="8">
    <source>
        <dbReference type="Proteomes" id="UP001515100"/>
    </source>
</evidence>
<dbReference type="PANTHER" id="PTHR30532">
    <property type="entry name" value="IRON III DICITRATE-BINDING PERIPLASMIC PROTEIN"/>
    <property type="match status" value="1"/>
</dbReference>
<gene>
    <name evidence="7" type="ORF">ESP62_001285</name>
</gene>
<dbReference type="PROSITE" id="PS50983">
    <property type="entry name" value="FE_B12_PBP"/>
    <property type="match status" value="1"/>
</dbReference>
<evidence type="ECO:0000256" key="3">
    <source>
        <dbReference type="ARBA" id="ARBA00022448"/>
    </source>
</evidence>
<name>A0A641ARN7_9ACTN</name>
<feature type="signal peptide" evidence="5">
    <location>
        <begin position="1"/>
        <end position="24"/>
    </location>
</feature>
<keyword evidence="4 5" id="KW-0732">Signal</keyword>
<accession>A0A641ARN7</accession>
<reference evidence="7" key="1">
    <citation type="submission" date="2019-09" db="EMBL/GenBank/DDBJ databases">
        <authorList>
            <person name="Li J."/>
        </authorList>
    </citation>
    <scope>NUCLEOTIDE SEQUENCE [LARGE SCALE GENOMIC DNA]</scope>
    <source>
        <strain evidence="7">NRBC 14897</strain>
    </source>
</reference>
<protein>
    <submittedName>
        <fullName evidence="7">Iron-siderophore ABC transporter substrate-binding protein</fullName>
    </submittedName>
</protein>
<organism evidence="7 8">
    <name type="scientific">Aeromicrobium fastidiosum</name>
    <dbReference type="NCBI Taxonomy" id="52699"/>
    <lineage>
        <taxon>Bacteria</taxon>
        <taxon>Bacillati</taxon>
        <taxon>Actinomycetota</taxon>
        <taxon>Actinomycetes</taxon>
        <taxon>Propionibacteriales</taxon>
        <taxon>Nocardioidaceae</taxon>
        <taxon>Aeromicrobium</taxon>
    </lineage>
</organism>
<dbReference type="SUPFAM" id="SSF53807">
    <property type="entry name" value="Helical backbone' metal receptor"/>
    <property type="match status" value="1"/>
</dbReference>
<dbReference type="GO" id="GO:1901678">
    <property type="term" value="P:iron coordination entity transport"/>
    <property type="evidence" value="ECO:0007669"/>
    <property type="project" value="UniProtKB-ARBA"/>
</dbReference>
<proteinExistence type="inferred from homology"/>
<keyword evidence="3" id="KW-0813">Transport</keyword>
<dbReference type="Pfam" id="PF01497">
    <property type="entry name" value="Peripla_BP_2"/>
    <property type="match status" value="1"/>
</dbReference>
<dbReference type="InterPro" id="IPR051313">
    <property type="entry name" value="Bact_iron-sidero_bind"/>
</dbReference>
<evidence type="ECO:0000256" key="1">
    <source>
        <dbReference type="ARBA" id="ARBA00004196"/>
    </source>
</evidence>
<evidence type="ECO:0000256" key="5">
    <source>
        <dbReference type="SAM" id="SignalP"/>
    </source>
</evidence>
<dbReference type="Gene3D" id="3.40.50.1980">
    <property type="entry name" value="Nitrogenase molybdenum iron protein domain"/>
    <property type="match status" value="2"/>
</dbReference>
<evidence type="ECO:0000259" key="6">
    <source>
        <dbReference type="PROSITE" id="PS50983"/>
    </source>
</evidence>
<dbReference type="InterPro" id="IPR002491">
    <property type="entry name" value="ABC_transptr_periplasmic_BD"/>
</dbReference>
<comment type="similarity">
    <text evidence="2">Belongs to the bacterial solute-binding protein 8 family.</text>
</comment>
<feature type="chain" id="PRO_5038774028" evidence="5">
    <location>
        <begin position="25"/>
        <end position="344"/>
    </location>
</feature>
<evidence type="ECO:0000256" key="4">
    <source>
        <dbReference type="ARBA" id="ARBA00022729"/>
    </source>
</evidence>
<dbReference type="GO" id="GO:0030288">
    <property type="term" value="C:outer membrane-bounded periplasmic space"/>
    <property type="evidence" value="ECO:0007669"/>
    <property type="project" value="TreeGrafter"/>
</dbReference>
<dbReference type="EMBL" id="SDPP02000001">
    <property type="protein sequence ID" value="KAA1379873.1"/>
    <property type="molecule type" value="Genomic_DNA"/>
</dbReference>
<dbReference type="CDD" id="cd01146">
    <property type="entry name" value="FhuD"/>
    <property type="match status" value="1"/>
</dbReference>
<dbReference type="AlphaFoldDB" id="A0A641ARN7"/>
<dbReference type="OrthoDB" id="9793175at2"/>
<comment type="subcellular location">
    <subcellularLocation>
        <location evidence="1">Cell envelope</location>
    </subcellularLocation>
</comment>
<dbReference type="PANTHER" id="PTHR30532:SF24">
    <property type="entry name" value="FERRIC ENTEROBACTIN-BINDING PERIPLASMIC PROTEIN FEPB"/>
    <property type="match status" value="1"/>
</dbReference>